<evidence type="ECO:0000313" key="2">
    <source>
        <dbReference type="Proteomes" id="UP000095392"/>
    </source>
</evidence>
<reference evidence="1 2" key="1">
    <citation type="submission" date="2016-09" db="EMBL/GenBank/DDBJ databases">
        <title>Draft Genome Sequence of four Alteromonas macleodii strains isolated from copper coupons and grown long-term at elevated copper levels.</title>
        <authorList>
            <person name="Cusick K."/>
            <person name="Dale J."/>
            <person name="Little B."/>
            <person name="Biffinger J."/>
        </authorList>
    </citation>
    <scope>NUCLEOTIDE SEQUENCE [LARGE SCALE GENOMIC DNA]</scope>
    <source>
        <strain evidence="1 2">KCP01</strain>
    </source>
</reference>
<keyword evidence="2" id="KW-1185">Reference proteome</keyword>
<name>A0AB36FS78_ALTMA</name>
<evidence type="ECO:0000313" key="1">
    <source>
        <dbReference type="EMBL" id="OES32510.1"/>
    </source>
</evidence>
<comment type="caution">
    <text evidence="1">The sequence shown here is derived from an EMBL/GenBank/DDBJ whole genome shotgun (WGS) entry which is preliminary data.</text>
</comment>
<organism evidence="1 2">
    <name type="scientific">Alteromonas macleodii</name>
    <name type="common">Pseudoalteromonas macleodii</name>
    <dbReference type="NCBI Taxonomy" id="28108"/>
    <lineage>
        <taxon>Bacteria</taxon>
        <taxon>Pseudomonadati</taxon>
        <taxon>Pseudomonadota</taxon>
        <taxon>Gammaproteobacteria</taxon>
        <taxon>Alteromonadales</taxon>
        <taxon>Alteromonadaceae</taxon>
        <taxon>Alteromonas/Salinimonas group</taxon>
        <taxon>Alteromonas</taxon>
    </lineage>
</organism>
<gene>
    <name evidence="1" type="ORF">BFV95_2051</name>
</gene>
<sequence length="38" mass="4384">MKNAKLIAKKIHFNSLFLLENIQISTTIKTKLKKPTTQ</sequence>
<dbReference type="EMBL" id="MIPY01000011">
    <property type="protein sequence ID" value="OES32510.1"/>
    <property type="molecule type" value="Genomic_DNA"/>
</dbReference>
<proteinExistence type="predicted"/>
<accession>A0AB36FS78</accession>
<dbReference type="Proteomes" id="UP000095392">
    <property type="component" value="Unassembled WGS sequence"/>
</dbReference>
<protein>
    <submittedName>
        <fullName evidence="1">Uncharacterized protein</fullName>
    </submittedName>
</protein>
<dbReference type="AlphaFoldDB" id="A0AB36FS78"/>